<comment type="catalytic activity">
    <reaction evidence="7">
        <text>5-O-(1-carboxyvinyl)-3-phosphoshikimate = chorismate + phosphate</text>
        <dbReference type="Rhea" id="RHEA:21020"/>
        <dbReference type="ChEBI" id="CHEBI:29748"/>
        <dbReference type="ChEBI" id="CHEBI:43474"/>
        <dbReference type="ChEBI" id="CHEBI:57701"/>
        <dbReference type="EC" id="4.2.3.5"/>
    </reaction>
</comment>
<feature type="binding site" evidence="7">
    <location>
        <position position="348"/>
    </location>
    <ligand>
        <name>FMN</name>
        <dbReference type="ChEBI" id="CHEBI:58210"/>
    </ligand>
</feature>
<dbReference type="PIRSF" id="PIRSF001456">
    <property type="entry name" value="Chorismate_synth"/>
    <property type="match status" value="1"/>
</dbReference>
<dbReference type="NCBIfam" id="NF003793">
    <property type="entry name" value="PRK05382.1"/>
    <property type="match status" value="1"/>
</dbReference>
<keyword evidence="9" id="KW-1185">Reference proteome</keyword>
<dbReference type="InterPro" id="IPR020541">
    <property type="entry name" value="Chorismate_synthase_CS"/>
</dbReference>
<keyword evidence="5 7" id="KW-0057">Aromatic amino acid biosynthesis</keyword>
<dbReference type="NCBIfam" id="TIGR00033">
    <property type="entry name" value="aroC"/>
    <property type="match status" value="1"/>
</dbReference>
<evidence type="ECO:0000256" key="1">
    <source>
        <dbReference type="ARBA" id="ARBA00005044"/>
    </source>
</evidence>
<protein>
    <recommendedName>
        <fullName evidence="3 7">Chorismate synthase</fullName>
        <shortName evidence="7">CS</shortName>
        <ecNumber evidence="3 7">4.2.3.5</ecNumber>
    </recommendedName>
    <alternativeName>
        <fullName evidence="7">5-enolpyruvylshikimate-3-phosphate phospholyase</fullName>
    </alternativeName>
</protein>
<evidence type="ECO:0000313" key="9">
    <source>
        <dbReference type="Proteomes" id="UP000322887"/>
    </source>
</evidence>
<keyword evidence="7" id="KW-0521">NADP</keyword>
<gene>
    <name evidence="7 8" type="primary">aroC</name>
    <name evidence="8" type="ORF">GmarT_50300</name>
</gene>
<dbReference type="PANTHER" id="PTHR21085:SF0">
    <property type="entry name" value="CHORISMATE SYNTHASE"/>
    <property type="match status" value="1"/>
</dbReference>
<keyword evidence="7" id="KW-0274">FAD</keyword>
<feature type="binding site" evidence="7">
    <location>
        <position position="307"/>
    </location>
    <ligand>
        <name>FMN</name>
        <dbReference type="ChEBI" id="CHEBI:58210"/>
    </ligand>
</feature>
<keyword evidence="7" id="KW-0288">FMN</keyword>
<dbReference type="GO" id="GO:0004107">
    <property type="term" value="F:chorismate synthase activity"/>
    <property type="evidence" value="ECO:0007669"/>
    <property type="project" value="UniProtKB-EC"/>
</dbReference>
<evidence type="ECO:0000313" key="8">
    <source>
        <dbReference type="EMBL" id="QEG19133.1"/>
    </source>
</evidence>
<organism evidence="8 9">
    <name type="scientific">Gimesia maris</name>
    <dbReference type="NCBI Taxonomy" id="122"/>
    <lineage>
        <taxon>Bacteria</taxon>
        <taxon>Pseudomonadati</taxon>
        <taxon>Planctomycetota</taxon>
        <taxon>Planctomycetia</taxon>
        <taxon>Planctomycetales</taxon>
        <taxon>Planctomycetaceae</taxon>
        <taxon>Gimesia</taxon>
    </lineage>
</organism>
<evidence type="ECO:0000256" key="5">
    <source>
        <dbReference type="ARBA" id="ARBA00023141"/>
    </source>
</evidence>
<comment type="subunit">
    <text evidence="7">Homotetramer.</text>
</comment>
<keyword evidence="4 7" id="KW-0028">Amino-acid biosynthesis</keyword>
<dbReference type="PROSITE" id="PS00788">
    <property type="entry name" value="CHORISMATE_SYNTHASE_2"/>
    <property type="match status" value="1"/>
</dbReference>
<name>A0ABX5YUD6_9PLAN</name>
<keyword evidence="7" id="KW-0285">Flavoprotein</keyword>
<dbReference type="Proteomes" id="UP000322887">
    <property type="component" value="Chromosome"/>
</dbReference>
<dbReference type="Pfam" id="PF01264">
    <property type="entry name" value="Chorismate_synt"/>
    <property type="match status" value="1"/>
</dbReference>
<dbReference type="Gene3D" id="3.60.150.10">
    <property type="entry name" value="Chorismate synthase AroC"/>
    <property type="match status" value="1"/>
</dbReference>
<feature type="binding site" evidence="7">
    <location>
        <begin position="322"/>
        <end position="326"/>
    </location>
    <ligand>
        <name>FMN</name>
        <dbReference type="ChEBI" id="CHEBI:58210"/>
    </ligand>
</feature>
<feature type="binding site" evidence="7">
    <location>
        <begin position="133"/>
        <end position="135"/>
    </location>
    <ligand>
        <name>FMN</name>
        <dbReference type="ChEBI" id="CHEBI:58210"/>
    </ligand>
</feature>
<comment type="cofactor">
    <cofactor evidence="7">
        <name>FMNH2</name>
        <dbReference type="ChEBI" id="CHEBI:57618"/>
    </cofactor>
    <text evidence="7">Reduced FMN (FMNH(2)).</text>
</comment>
<dbReference type="PANTHER" id="PTHR21085">
    <property type="entry name" value="CHORISMATE SYNTHASE"/>
    <property type="match status" value="1"/>
</dbReference>
<comment type="similarity">
    <text evidence="2 7">Belongs to the chorismate synthase family.</text>
</comment>
<dbReference type="SUPFAM" id="SSF103263">
    <property type="entry name" value="Chorismate synthase, AroC"/>
    <property type="match status" value="1"/>
</dbReference>
<evidence type="ECO:0000256" key="6">
    <source>
        <dbReference type="ARBA" id="ARBA00023239"/>
    </source>
</evidence>
<comment type="pathway">
    <text evidence="1 7">Metabolic intermediate biosynthesis; chorismate biosynthesis; chorismate from D-erythrose 4-phosphate and phosphoenolpyruvate: step 7/7.</text>
</comment>
<evidence type="ECO:0000256" key="7">
    <source>
        <dbReference type="HAMAP-Rule" id="MF_00300"/>
    </source>
</evidence>
<dbReference type="InterPro" id="IPR000453">
    <property type="entry name" value="Chorismate_synth"/>
</dbReference>
<dbReference type="HAMAP" id="MF_00300">
    <property type="entry name" value="Chorismate_synth"/>
    <property type="match status" value="1"/>
</dbReference>
<reference evidence="8 9" key="1">
    <citation type="submission" date="2019-08" db="EMBL/GenBank/DDBJ databases">
        <title>Deep-cultivation of Planctomycetes and their phenomic and genomic characterization uncovers novel biology.</title>
        <authorList>
            <person name="Wiegand S."/>
            <person name="Jogler M."/>
            <person name="Boedeker C."/>
            <person name="Pinto D."/>
            <person name="Vollmers J."/>
            <person name="Rivas-Marin E."/>
            <person name="Kohn T."/>
            <person name="Peeters S.H."/>
            <person name="Heuer A."/>
            <person name="Rast P."/>
            <person name="Oberbeckmann S."/>
            <person name="Bunk B."/>
            <person name="Jeske O."/>
            <person name="Meyerdierks A."/>
            <person name="Storesund J.E."/>
            <person name="Kallscheuer N."/>
            <person name="Luecker S."/>
            <person name="Lage O.M."/>
            <person name="Pohl T."/>
            <person name="Merkel B.J."/>
            <person name="Hornburger P."/>
            <person name="Mueller R.-W."/>
            <person name="Bruemmer F."/>
            <person name="Labrenz M."/>
            <person name="Spormann A.M."/>
            <person name="Op den Camp H."/>
            <person name="Overmann J."/>
            <person name="Amann R."/>
            <person name="Jetten M.S.M."/>
            <person name="Mascher T."/>
            <person name="Medema M.H."/>
            <person name="Devos D.P."/>
            <person name="Kaster A.-K."/>
            <person name="Ovreas L."/>
            <person name="Rohde M."/>
            <person name="Galperin M.Y."/>
            <person name="Jogler C."/>
        </authorList>
    </citation>
    <scope>NUCLEOTIDE SEQUENCE [LARGE SCALE GENOMIC DNA]</scope>
    <source>
        <strain evidence="8 9">DSM 8797</strain>
    </source>
</reference>
<dbReference type="InterPro" id="IPR035904">
    <property type="entry name" value="Chorismate_synth_AroC_sf"/>
</dbReference>
<dbReference type="EC" id="4.2.3.5" evidence="3 7"/>
<evidence type="ECO:0000256" key="4">
    <source>
        <dbReference type="ARBA" id="ARBA00022605"/>
    </source>
</evidence>
<feature type="binding site" evidence="7">
    <location>
        <position position="56"/>
    </location>
    <ligand>
        <name>NADP(+)</name>
        <dbReference type="ChEBI" id="CHEBI:58349"/>
    </ligand>
</feature>
<evidence type="ECO:0000256" key="2">
    <source>
        <dbReference type="ARBA" id="ARBA00008014"/>
    </source>
</evidence>
<comment type="caution">
    <text evidence="7">Lacks conserved residue(s) required for the propagation of feature annotation.</text>
</comment>
<evidence type="ECO:0000256" key="3">
    <source>
        <dbReference type="ARBA" id="ARBA00013036"/>
    </source>
</evidence>
<sequence length="390" mass="41811">MKSRYNQGMAGNSFGQAFRITTAGESHGPGNVVIIDGVPPGIPISVEDLLVDLNRRKPGQSKIVTQRKEADHPEILSGVFEGITTGTSLAILIRNEDQRSKDYSDIKDKYRPGHADYTYDAKYGFRDYRGGGRSSARETNVRVAAGVVAKKILNAAFGGRIIGYVTQVGHLKAKISDPTSITAAQVETFSDGSLNPVRCPDHDLARQMFDFIDSVRKDGDSIGGVAEIAAINVPAGLGEPVFDKLKADIAKALFSIPAVLGVEYGSGFGCATMRGSENNDHFIAEESDESGEPVIGTDTNRHGGNLGGISTGQPLVFRAAVKPTSSLLIEQPTVTSQGEATTIRTKGRHDPCLLPRFVPIAEAMIAITLADHWLRWRAQCAAAPDRTHNV</sequence>
<dbReference type="CDD" id="cd07304">
    <property type="entry name" value="Chorismate_synthase"/>
    <property type="match status" value="1"/>
</dbReference>
<accession>A0ABX5YUD6</accession>
<comment type="function">
    <text evidence="7">Catalyzes the anti-1,4-elimination of the C-3 phosphate and the C-6 proR hydrogen from 5-enolpyruvylshikimate-3-phosphate (EPSP) to yield chorismate, which is the branch point compound that serves as the starting substrate for the three terminal pathways of aromatic amino acid biosynthesis. This reaction introduces a second double bond into the aromatic ring system.</text>
</comment>
<keyword evidence="6 7" id="KW-0456">Lyase</keyword>
<proteinExistence type="inferred from homology"/>
<feature type="binding site" evidence="7">
    <location>
        <position position="62"/>
    </location>
    <ligand>
        <name>NADP(+)</name>
        <dbReference type="ChEBI" id="CHEBI:58349"/>
    </ligand>
</feature>
<dbReference type="EMBL" id="CP042910">
    <property type="protein sequence ID" value="QEG19133.1"/>
    <property type="molecule type" value="Genomic_DNA"/>
</dbReference>